<dbReference type="PANTHER" id="PTHR11709:SF370">
    <property type="entry name" value="LACCASE-4"/>
    <property type="match status" value="1"/>
</dbReference>
<dbReference type="GO" id="GO:0016491">
    <property type="term" value="F:oxidoreductase activity"/>
    <property type="evidence" value="ECO:0007669"/>
    <property type="project" value="TreeGrafter"/>
</dbReference>
<dbReference type="Pfam" id="PF00394">
    <property type="entry name" value="Cu-oxidase"/>
    <property type="match status" value="1"/>
</dbReference>
<organism evidence="2 3">
    <name type="scientific">Erythroxylum novogranatense</name>
    <dbReference type="NCBI Taxonomy" id="1862640"/>
    <lineage>
        <taxon>Eukaryota</taxon>
        <taxon>Viridiplantae</taxon>
        <taxon>Streptophyta</taxon>
        <taxon>Embryophyta</taxon>
        <taxon>Tracheophyta</taxon>
        <taxon>Spermatophyta</taxon>
        <taxon>Magnoliopsida</taxon>
        <taxon>eudicotyledons</taxon>
        <taxon>Gunneridae</taxon>
        <taxon>Pentapetalae</taxon>
        <taxon>rosids</taxon>
        <taxon>fabids</taxon>
        <taxon>Malpighiales</taxon>
        <taxon>Erythroxylaceae</taxon>
        <taxon>Erythroxylum</taxon>
    </lineage>
</organism>
<evidence type="ECO:0000259" key="1">
    <source>
        <dbReference type="Pfam" id="PF00394"/>
    </source>
</evidence>
<feature type="domain" description="Plastocyanin-like" evidence="1">
    <location>
        <begin position="39"/>
        <end position="85"/>
    </location>
</feature>
<reference evidence="2 3" key="1">
    <citation type="submission" date="2021-09" db="EMBL/GenBank/DDBJ databases">
        <title>Genomic insights and catalytic innovation underlie evolution of tropane alkaloids biosynthesis.</title>
        <authorList>
            <person name="Wang Y.-J."/>
            <person name="Tian T."/>
            <person name="Huang J.-P."/>
            <person name="Huang S.-X."/>
        </authorList>
    </citation>
    <scope>NUCLEOTIDE SEQUENCE [LARGE SCALE GENOMIC DNA]</scope>
    <source>
        <strain evidence="2">KIB-2018</strain>
        <tissue evidence="2">Leaf</tissue>
    </source>
</reference>
<dbReference type="PANTHER" id="PTHR11709">
    <property type="entry name" value="MULTI-COPPER OXIDASE"/>
    <property type="match status" value="1"/>
</dbReference>
<comment type="caution">
    <text evidence="2">The sequence shown here is derived from an EMBL/GenBank/DDBJ whole genome shotgun (WGS) entry which is preliminary data.</text>
</comment>
<sequence>MPIFHGLRATIHDAIAILPKIGVLYPFPEPDKDKIIVLGFTLKFESGKTYFLIVNAALNEELFLKIAGQNLKVVEVDASYTKPFTAGVGISPCPPCVNALLGAFTDDLPANPPMPYNYTGNPPSNLQTTSGTGLYRLAYKDTVQLVLQGTNMIAPES</sequence>
<accession>A0AAV8TB08</accession>
<dbReference type="InterPro" id="IPR008972">
    <property type="entry name" value="Cupredoxin"/>
</dbReference>
<name>A0AAV8TB08_9ROSI</name>
<proteinExistence type="predicted"/>
<evidence type="ECO:0000313" key="2">
    <source>
        <dbReference type="EMBL" id="KAJ8764037.1"/>
    </source>
</evidence>
<dbReference type="EMBL" id="JAIWQS010000005">
    <property type="protein sequence ID" value="KAJ8764037.1"/>
    <property type="molecule type" value="Genomic_DNA"/>
</dbReference>
<evidence type="ECO:0000313" key="3">
    <source>
        <dbReference type="Proteomes" id="UP001159364"/>
    </source>
</evidence>
<gene>
    <name evidence="2" type="ORF">K2173_004926</name>
</gene>
<dbReference type="Gene3D" id="2.60.40.420">
    <property type="entry name" value="Cupredoxins - blue copper proteins"/>
    <property type="match status" value="1"/>
</dbReference>
<dbReference type="InterPro" id="IPR001117">
    <property type="entry name" value="Cu-oxidase_2nd"/>
</dbReference>
<protein>
    <recommendedName>
        <fullName evidence="1">Plastocyanin-like domain-containing protein</fullName>
    </recommendedName>
</protein>
<dbReference type="AlphaFoldDB" id="A0AAV8TB08"/>
<dbReference type="SUPFAM" id="SSF49503">
    <property type="entry name" value="Cupredoxins"/>
    <property type="match status" value="1"/>
</dbReference>
<dbReference type="Proteomes" id="UP001159364">
    <property type="component" value="Linkage Group LG05"/>
</dbReference>
<keyword evidence="3" id="KW-1185">Reference proteome</keyword>
<dbReference type="InterPro" id="IPR045087">
    <property type="entry name" value="Cu-oxidase_fam"/>
</dbReference>